<proteinExistence type="predicted"/>
<gene>
    <name evidence="2" type="ORF">O3P69_011105</name>
</gene>
<sequence>MRTLAILLLAVSTTTAALRVVAPFNAFGAGHTGAAGGAAGGGAGAAGGAAGGAVGGAGGAPAAPTPVNYGPKVYGAGANNLFAMPPNPFIIQRAVTIANHVPNVLVRLDIDGEVTLTNQFGQEIDQVVDQFGRELELEL</sequence>
<evidence type="ECO:0000313" key="3">
    <source>
        <dbReference type="Proteomes" id="UP001487740"/>
    </source>
</evidence>
<dbReference type="AlphaFoldDB" id="A0AAW0SUL1"/>
<feature type="chain" id="PRO_5043474808" evidence="1">
    <location>
        <begin position="17"/>
        <end position="139"/>
    </location>
</feature>
<protein>
    <submittedName>
        <fullName evidence="2">Uncharacterized protein</fullName>
    </submittedName>
</protein>
<name>A0AAW0SUL1_SCYPA</name>
<dbReference type="Proteomes" id="UP001487740">
    <property type="component" value="Unassembled WGS sequence"/>
</dbReference>
<comment type="caution">
    <text evidence="2">The sequence shown here is derived from an EMBL/GenBank/DDBJ whole genome shotgun (WGS) entry which is preliminary data.</text>
</comment>
<reference evidence="2 3" key="1">
    <citation type="submission" date="2023-03" db="EMBL/GenBank/DDBJ databases">
        <title>High-quality genome of Scylla paramamosain provides insights in environmental adaptation.</title>
        <authorList>
            <person name="Zhang L."/>
        </authorList>
    </citation>
    <scope>NUCLEOTIDE SEQUENCE [LARGE SCALE GENOMIC DNA]</scope>
    <source>
        <strain evidence="2">LZ_2023a</strain>
        <tissue evidence="2">Muscle</tissue>
    </source>
</reference>
<organism evidence="2 3">
    <name type="scientific">Scylla paramamosain</name>
    <name type="common">Mud crab</name>
    <dbReference type="NCBI Taxonomy" id="85552"/>
    <lineage>
        <taxon>Eukaryota</taxon>
        <taxon>Metazoa</taxon>
        <taxon>Ecdysozoa</taxon>
        <taxon>Arthropoda</taxon>
        <taxon>Crustacea</taxon>
        <taxon>Multicrustacea</taxon>
        <taxon>Malacostraca</taxon>
        <taxon>Eumalacostraca</taxon>
        <taxon>Eucarida</taxon>
        <taxon>Decapoda</taxon>
        <taxon>Pleocyemata</taxon>
        <taxon>Brachyura</taxon>
        <taxon>Eubrachyura</taxon>
        <taxon>Portunoidea</taxon>
        <taxon>Portunidae</taxon>
        <taxon>Portuninae</taxon>
        <taxon>Scylla</taxon>
    </lineage>
</organism>
<feature type="signal peptide" evidence="1">
    <location>
        <begin position="1"/>
        <end position="16"/>
    </location>
</feature>
<evidence type="ECO:0000256" key="1">
    <source>
        <dbReference type="SAM" id="SignalP"/>
    </source>
</evidence>
<keyword evidence="1" id="KW-0732">Signal</keyword>
<evidence type="ECO:0000313" key="2">
    <source>
        <dbReference type="EMBL" id="KAK8378390.1"/>
    </source>
</evidence>
<accession>A0AAW0SUL1</accession>
<keyword evidence="3" id="KW-1185">Reference proteome</keyword>
<dbReference type="EMBL" id="JARAKH010000045">
    <property type="protein sequence ID" value="KAK8378390.1"/>
    <property type="molecule type" value="Genomic_DNA"/>
</dbReference>